<dbReference type="PANTHER" id="PTHR34724:SF2">
    <property type="entry name" value="OS12G0596101 PROTEIN"/>
    <property type="match status" value="1"/>
</dbReference>
<name>A0A6A5X2N2_9PLEO</name>
<feature type="non-terminal residue" evidence="1">
    <location>
        <position position="51"/>
    </location>
</feature>
<dbReference type="Proteomes" id="UP000799779">
    <property type="component" value="Unassembled WGS sequence"/>
</dbReference>
<organism evidence="1 2">
    <name type="scientific">Amniculicola lignicola CBS 123094</name>
    <dbReference type="NCBI Taxonomy" id="1392246"/>
    <lineage>
        <taxon>Eukaryota</taxon>
        <taxon>Fungi</taxon>
        <taxon>Dikarya</taxon>
        <taxon>Ascomycota</taxon>
        <taxon>Pezizomycotina</taxon>
        <taxon>Dothideomycetes</taxon>
        <taxon>Pleosporomycetidae</taxon>
        <taxon>Pleosporales</taxon>
        <taxon>Amniculicolaceae</taxon>
        <taxon>Amniculicola</taxon>
    </lineage>
</organism>
<dbReference type="EMBL" id="ML977561">
    <property type="protein sequence ID" value="KAF2005936.1"/>
    <property type="molecule type" value="Genomic_DNA"/>
</dbReference>
<accession>A0A6A5X2N2</accession>
<dbReference type="OrthoDB" id="88410at2759"/>
<dbReference type="PANTHER" id="PTHR34724">
    <property type="entry name" value="OS12G0596101 PROTEIN"/>
    <property type="match status" value="1"/>
</dbReference>
<reference evidence="1" key="1">
    <citation type="journal article" date="2020" name="Stud. Mycol.">
        <title>101 Dothideomycetes genomes: a test case for predicting lifestyles and emergence of pathogens.</title>
        <authorList>
            <person name="Haridas S."/>
            <person name="Albert R."/>
            <person name="Binder M."/>
            <person name="Bloem J."/>
            <person name="Labutti K."/>
            <person name="Salamov A."/>
            <person name="Andreopoulos B."/>
            <person name="Baker S."/>
            <person name="Barry K."/>
            <person name="Bills G."/>
            <person name="Bluhm B."/>
            <person name="Cannon C."/>
            <person name="Castanera R."/>
            <person name="Culley D."/>
            <person name="Daum C."/>
            <person name="Ezra D."/>
            <person name="Gonzalez J."/>
            <person name="Henrissat B."/>
            <person name="Kuo A."/>
            <person name="Liang C."/>
            <person name="Lipzen A."/>
            <person name="Lutzoni F."/>
            <person name="Magnuson J."/>
            <person name="Mondo S."/>
            <person name="Nolan M."/>
            <person name="Ohm R."/>
            <person name="Pangilinan J."/>
            <person name="Park H.-J."/>
            <person name="Ramirez L."/>
            <person name="Alfaro M."/>
            <person name="Sun H."/>
            <person name="Tritt A."/>
            <person name="Yoshinaga Y."/>
            <person name="Zwiers L.-H."/>
            <person name="Turgeon B."/>
            <person name="Goodwin S."/>
            <person name="Spatafora J."/>
            <person name="Crous P."/>
            <person name="Grigoriev I."/>
        </authorList>
    </citation>
    <scope>NUCLEOTIDE SEQUENCE</scope>
    <source>
        <strain evidence="1">CBS 123094</strain>
    </source>
</reference>
<evidence type="ECO:0000313" key="1">
    <source>
        <dbReference type="EMBL" id="KAF2005936.1"/>
    </source>
</evidence>
<sequence length="51" mass="5716">MCRKTQCAVCNKTTWIGCGRHISSVLEAIPSDQWCTCGPRIEQEGTQYPPM</sequence>
<proteinExistence type="predicted"/>
<protein>
    <submittedName>
        <fullName evidence="1">Uncharacterized protein</fullName>
    </submittedName>
</protein>
<dbReference type="AlphaFoldDB" id="A0A6A5X2N2"/>
<keyword evidence="2" id="KW-1185">Reference proteome</keyword>
<gene>
    <name evidence="1" type="ORF">P154DRAFT_401920</name>
</gene>
<evidence type="ECO:0000313" key="2">
    <source>
        <dbReference type="Proteomes" id="UP000799779"/>
    </source>
</evidence>